<feature type="compositionally biased region" description="Low complexity" evidence="5">
    <location>
        <begin position="635"/>
        <end position="656"/>
    </location>
</feature>
<evidence type="ECO:0000256" key="2">
    <source>
        <dbReference type="ARBA" id="ARBA00022448"/>
    </source>
</evidence>
<dbReference type="InterPro" id="IPR027417">
    <property type="entry name" value="P-loop_NTPase"/>
</dbReference>
<dbReference type="AlphaFoldDB" id="A0A7J5UUU1"/>
<feature type="compositionally biased region" description="Low complexity" evidence="5">
    <location>
        <begin position="41"/>
        <end position="54"/>
    </location>
</feature>
<evidence type="ECO:0000256" key="3">
    <source>
        <dbReference type="ARBA" id="ARBA00022741"/>
    </source>
</evidence>
<evidence type="ECO:0000259" key="6">
    <source>
        <dbReference type="PROSITE" id="PS50893"/>
    </source>
</evidence>
<feature type="compositionally biased region" description="Basic residues" evidence="5">
    <location>
        <begin position="13"/>
        <end position="34"/>
    </location>
</feature>
<accession>A0A7J5UUU1</accession>
<reference evidence="7 8" key="1">
    <citation type="submission" date="2019-10" db="EMBL/GenBank/DDBJ databases">
        <title>Georgenia wutianyii sp. nov. and Georgenia yuyongxinii sp. nov. isolated from plateau pika (Ochotona curzoniae) in the Qinghai-Tibet plateau of China.</title>
        <authorList>
            <person name="Tian Z."/>
        </authorList>
    </citation>
    <scope>NUCLEOTIDE SEQUENCE [LARGE SCALE GENOMIC DNA]</scope>
    <source>
        <strain evidence="7 8">DSM 21501</strain>
    </source>
</reference>
<dbReference type="SUPFAM" id="SSF52540">
    <property type="entry name" value="P-loop containing nucleoside triphosphate hydrolases"/>
    <property type="match status" value="2"/>
</dbReference>
<comment type="caution">
    <text evidence="7">The sequence shown here is derived from an EMBL/GenBank/DDBJ whole genome shotgun (WGS) entry which is preliminary data.</text>
</comment>
<dbReference type="PANTHER" id="PTHR43553">
    <property type="entry name" value="HEAVY METAL TRANSPORTER"/>
    <property type="match status" value="1"/>
</dbReference>
<dbReference type="PROSITE" id="PS00211">
    <property type="entry name" value="ABC_TRANSPORTER_1"/>
    <property type="match status" value="2"/>
</dbReference>
<keyword evidence="8" id="KW-1185">Reference proteome</keyword>
<feature type="domain" description="ABC transporter" evidence="6">
    <location>
        <begin position="374"/>
        <end position="591"/>
    </location>
</feature>
<keyword evidence="2" id="KW-0813">Transport</keyword>
<keyword evidence="4 7" id="KW-0067">ATP-binding</keyword>
<dbReference type="InterPro" id="IPR003439">
    <property type="entry name" value="ABC_transporter-like_ATP-bd"/>
</dbReference>
<name>A0A7J5UUU1_9MICO</name>
<evidence type="ECO:0000256" key="1">
    <source>
        <dbReference type="ARBA" id="ARBA00005417"/>
    </source>
</evidence>
<dbReference type="SMART" id="SM00382">
    <property type="entry name" value="AAA"/>
    <property type="match status" value="2"/>
</dbReference>
<dbReference type="CDD" id="cd03225">
    <property type="entry name" value="ABC_cobalt_CbiO_domain1"/>
    <property type="match status" value="2"/>
</dbReference>
<dbReference type="InterPro" id="IPR017871">
    <property type="entry name" value="ABC_transporter-like_CS"/>
</dbReference>
<feature type="domain" description="ABC transporter" evidence="6">
    <location>
        <begin position="62"/>
        <end position="308"/>
    </location>
</feature>
<keyword evidence="3" id="KW-0547">Nucleotide-binding</keyword>
<sequence>MPLRRDPRWAARQGHRRRARPDRRARQLRHRPRRPAVTTFPPGDAGPAAEAPRPGGAGGPVLALRDVTVRYPRRPEPVLRAASLRLAAGEQVVVLGASGSGKSTLLQVITGVVPHSVGATLTGEVAVAGATAEAPVVERSRHLGVLAQDPGAAVCLPVVEQELALPLENQAADPAGIDSRIAAALDAVGAGGLRERATATLSGGEAQRVALAAALVTEPAVLLLDEPTSMLDPAGVAAVRGAVGEAVGRYGPAVVLVEHRLDEWAGPAGTAGLPARALVLGDDGAVLADGPTATVLREHARALHAAGCWLPLDAELLALTGAEGGLDAPANAALLRALAAEVADGAARPASPPGTPPALPALAAIGLAVSRETPRAQRRRRRSPAAPAAAPLLAGIDLAVRPGEIVALLGANGVGKTTLLLTLAGLLPPAAGRVDGARPGLVFQNPEHQFLAHTVRQEVAHGLPAARAAEVVSRQLRRHRLEHLAEQNPFRLSGGEKRRLSLAAMLAHERPALLADEPTLGLDRRDAVATLAALRAAAAAGTAVVFSSHDLRAVAALADRVVVLGEGGVLADGPLAAVLDDAEVLARAGLALPPLVAWLLAQVPGPAVGHVLRRLDGAVAAPLAPTHPAEPPQRRPAGPAQTRPAGPPARRAGAAR</sequence>
<evidence type="ECO:0000313" key="8">
    <source>
        <dbReference type="Proteomes" id="UP000451860"/>
    </source>
</evidence>
<dbReference type="InterPro" id="IPR050095">
    <property type="entry name" value="ECF_ABC_transporter_ATP-bd"/>
</dbReference>
<dbReference type="Pfam" id="PF00005">
    <property type="entry name" value="ABC_tran"/>
    <property type="match status" value="2"/>
</dbReference>
<dbReference type="InterPro" id="IPR015856">
    <property type="entry name" value="ABC_transpr_CbiO/EcfA_su"/>
</dbReference>
<organism evidence="7 8">
    <name type="scientific">Georgenia thermotolerans</name>
    <dbReference type="NCBI Taxonomy" id="527326"/>
    <lineage>
        <taxon>Bacteria</taxon>
        <taxon>Bacillati</taxon>
        <taxon>Actinomycetota</taxon>
        <taxon>Actinomycetes</taxon>
        <taxon>Micrococcales</taxon>
        <taxon>Bogoriellaceae</taxon>
        <taxon>Georgenia</taxon>
    </lineage>
</organism>
<dbReference type="GO" id="GO:0042626">
    <property type="term" value="F:ATPase-coupled transmembrane transporter activity"/>
    <property type="evidence" value="ECO:0007669"/>
    <property type="project" value="TreeGrafter"/>
</dbReference>
<dbReference type="OrthoDB" id="501320at2"/>
<dbReference type="PROSITE" id="PS50893">
    <property type="entry name" value="ABC_TRANSPORTER_2"/>
    <property type="match status" value="2"/>
</dbReference>
<comment type="similarity">
    <text evidence="1">Belongs to the ABC transporter superfamily.</text>
</comment>
<dbReference type="PANTHER" id="PTHR43553:SF24">
    <property type="entry name" value="ENERGY-COUPLING FACTOR TRANSPORTER ATP-BINDING PROTEIN ECFA1"/>
    <property type="match status" value="1"/>
</dbReference>
<dbReference type="GO" id="GO:0005524">
    <property type="term" value="F:ATP binding"/>
    <property type="evidence" value="ECO:0007669"/>
    <property type="project" value="UniProtKB-KW"/>
</dbReference>
<dbReference type="EMBL" id="WHJE01000002">
    <property type="protein sequence ID" value="KAE8766037.1"/>
    <property type="molecule type" value="Genomic_DNA"/>
</dbReference>
<evidence type="ECO:0000256" key="5">
    <source>
        <dbReference type="SAM" id="MobiDB-lite"/>
    </source>
</evidence>
<evidence type="ECO:0000256" key="4">
    <source>
        <dbReference type="ARBA" id="ARBA00022840"/>
    </source>
</evidence>
<dbReference type="Proteomes" id="UP000451860">
    <property type="component" value="Unassembled WGS sequence"/>
</dbReference>
<dbReference type="GO" id="GO:0016887">
    <property type="term" value="F:ATP hydrolysis activity"/>
    <property type="evidence" value="ECO:0007669"/>
    <property type="project" value="InterPro"/>
</dbReference>
<protein>
    <submittedName>
        <fullName evidence="7">ATP-binding cassette domain-containing protein</fullName>
    </submittedName>
</protein>
<dbReference type="Gene3D" id="3.40.50.300">
    <property type="entry name" value="P-loop containing nucleotide triphosphate hydrolases"/>
    <property type="match status" value="2"/>
</dbReference>
<proteinExistence type="inferred from homology"/>
<feature type="region of interest" description="Disordered" evidence="5">
    <location>
        <begin position="622"/>
        <end position="656"/>
    </location>
</feature>
<gene>
    <name evidence="7" type="ORF">GB883_01125</name>
</gene>
<evidence type="ECO:0000313" key="7">
    <source>
        <dbReference type="EMBL" id="KAE8766037.1"/>
    </source>
</evidence>
<dbReference type="GO" id="GO:0043190">
    <property type="term" value="C:ATP-binding cassette (ABC) transporter complex"/>
    <property type="evidence" value="ECO:0007669"/>
    <property type="project" value="TreeGrafter"/>
</dbReference>
<dbReference type="InterPro" id="IPR003593">
    <property type="entry name" value="AAA+_ATPase"/>
</dbReference>
<feature type="region of interest" description="Disordered" evidence="5">
    <location>
        <begin position="1"/>
        <end position="59"/>
    </location>
</feature>